<keyword evidence="3" id="KW-1185">Reference proteome</keyword>
<dbReference type="Proteomes" id="UP001604277">
    <property type="component" value="Unassembled WGS sequence"/>
</dbReference>
<proteinExistence type="predicted"/>
<evidence type="ECO:0000313" key="2">
    <source>
        <dbReference type="EMBL" id="KAL2549530.1"/>
    </source>
</evidence>
<comment type="caution">
    <text evidence="2">The sequence shown here is derived from an EMBL/GenBank/DDBJ whole genome shotgun (WGS) entry which is preliminary data.</text>
</comment>
<evidence type="ECO:0000313" key="3">
    <source>
        <dbReference type="Proteomes" id="UP001604277"/>
    </source>
</evidence>
<organism evidence="2 3">
    <name type="scientific">Forsythia ovata</name>
    <dbReference type="NCBI Taxonomy" id="205694"/>
    <lineage>
        <taxon>Eukaryota</taxon>
        <taxon>Viridiplantae</taxon>
        <taxon>Streptophyta</taxon>
        <taxon>Embryophyta</taxon>
        <taxon>Tracheophyta</taxon>
        <taxon>Spermatophyta</taxon>
        <taxon>Magnoliopsida</taxon>
        <taxon>eudicotyledons</taxon>
        <taxon>Gunneridae</taxon>
        <taxon>Pentapetalae</taxon>
        <taxon>asterids</taxon>
        <taxon>lamiids</taxon>
        <taxon>Lamiales</taxon>
        <taxon>Oleaceae</taxon>
        <taxon>Forsythieae</taxon>
        <taxon>Forsythia</taxon>
    </lineage>
</organism>
<feature type="region of interest" description="Disordered" evidence="1">
    <location>
        <begin position="124"/>
        <end position="169"/>
    </location>
</feature>
<gene>
    <name evidence="2" type="ORF">Fot_11060</name>
</gene>
<dbReference type="EMBL" id="JBFOLJ010000003">
    <property type="protein sequence ID" value="KAL2549530.1"/>
    <property type="molecule type" value="Genomic_DNA"/>
</dbReference>
<name>A0ABD1WMD0_9LAMI</name>
<dbReference type="AlphaFoldDB" id="A0ABD1WMD0"/>
<reference evidence="3" key="1">
    <citation type="submission" date="2024-07" db="EMBL/GenBank/DDBJ databases">
        <title>Two chromosome-level genome assemblies of Korean endemic species Abeliophyllum distichum and Forsythia ovata (Oleaceae).</title>
        <authorList>
            <person name="Jang H."/>
        </authorList>
    </citation>
    <scope>NUCLEOTIDE SEQUENCE [LARGE SCALE GENOMIC DNA]</scope>
</reference>
<sequence length="169" mass="19086">MSVQSISVTFSIHELADHIIKLPFGQFRALIHQLVQHKSSANLWVVHHGYYLAYKIQSSNRYFFTWYMVARIPTFSLVEGEGEGEYSVAAQPPSQEVQNKVPLQVIPPSIPVILVLDMTAFSPSPPPVPQQNKEKNVKKAGGLRKVVAPRRSLRKGLLMPRTPLYRPDD</sequence>
<protein>
    <submittedName>
        <fullName evidence="2">Uncharacterized protein</fullName>
    </submittedName>
</protein>
<accession>A0ABD1WMD0</accession>
<feature type="compositionally biased region" description="Basic residues" evidence="1">
    <location>
        <begin position="138"/>
        <end position="154"/>
    </location>
</feature>
<evidence type="ECO:0000256" key="1">
    <source>
        <dbReference type="SAM" id="MobiDB-lite"/>
    </source>
</evidence>